<evidence type="ECO:0000313" key="1">
    <source>
        <dbReference type="EMBL" id="MFC2927463.1"/>
    </source>
</evidence>
<sequence>MTAAFKEGHAAWQPANGGLFTLSAGEGIGVIFGPSTWSSFRPRINVRGKLQRESRASVKLDPGFRRGDG</sequence>
<dbReference type="EMBL" id="JBHRSV010000032">
    <property type="protein sequence ID" value="MFC2927463.1"/>
    <property type="molecule type" value="Genomic_DNA"/>
</dbReference>
<dbReference type="RefSeq" id="WP_343165807.1">
    <property type="nucleotide sequence ID" value="NZ_JBHRSV010000032.1"/>
</dbReference>
<accession>A0ABV7A1E4</accession>
<comment type="caution">
    <text evidence="1">The sequence shown here is derived from an EMBL/GenBank/DDBJ whole genome shotgun (WGS) entry which is preliminary data.</text>
</comment>
<organism evidence="1 2">
    <name type="scientific">Hyphobacterium vulgare</name>
    <dbReference type="NCBI Taxonomy" id="1736751"/>
    <lineage>
        <taxon>Bacteria</taxon>
        <taxon>Pseudomonadati</taxon>
        <taxon>Pseudomonadota</taxon>
        <taxon>Alphaproteobacteria</taxon>
        <taxon>Maricaulales</taxon>
        <taxon>Maricaulaceae</taxon>
        <taxon>Hyphobacterium</taxon>
    </lineage>
</organism>
<reference evidence="2" key="1">
    <citation type="journal article" date="2019" name="Int. J. Syst. Evol. Microbiol.">
        <title>The Global Catalogue of Microorganisms (GCM) 10K type strain sequencing project: providing services to taxonomists for standard genome sequencing and annotation.</title>
        <authorList>
            <consortium name="The Broad Institute Genomics Platform"/>
            <consortium name="The Broad Institute Genome Sequencing Center for Infectious Disease"/>
            <person name="Wu L."/>
            <person name="Ma J."/>
        </authorList>
    </citation>
    <scope>NUCLEOTIDE SEQUENCE [LARGE SCALE GENOMIC DNA]</scope>
    <source>
        <strain evidence="2">KCTC 52487</strain>
    </source>
</reference>
<gene>
    <name evidence="1" type="ORF">ACFOOR_15250</name>
</gene>
<dbReference type="Proteomes" id="UP001595379">
    <property type="component" value="Unassembled WGS sequence"/>
</dbReference>
<name>A0ABV7A1E4_9PROT</name>
<protein>
    <submittedName>
        <fullName evidence="1">Uncharacterized protein</fullName>
    </submittedName>
</protein>
<keyword evidence="2" id="KW-1185">Reference proteome</keyword>
<proteinExistence type="predicted"/>
<evidence type="ECO:0000313" key="2">
    <source>
        <dbReference type="Proteomes" id="UP001595379"/>
    </source>
</evidence>